<feature type="compositionally biased region" description="Low complexity" evidence="1">
    <location>
        <begin position="282"/>
        <end position="291"/>
    </location>
</feature>
<dbReference type="GeneID" id="106180656"/>
<feature type="compositionally biased region" description="Basic and acidic residues" evidence="1">
    <location>
        <begin position="253"/>
        <end position="275"/>
    </location>
</feature>
<dbReference type="KEGG" id="lak:106180656"/>
<evidence type="ECO:0000313" key="5">
    <source>
        <dbReference type="RefSeq" id="XP_013420149.1"/>
    </source>
</evidence>
<reference evidence="10" key="1">
    <citation type="journal article" date="2015" name="Nat. Commun.">
        <title>The Lingula genome provides insights into brachiopod evolution and the origin of phosphate biomineralization.</title>
        <authorList>
            <person name="Luo Y.J."/>
            <person name="Takeuchi T."/>
            <person name="Koyanagi R."/>
            <person name="Yamada L."/>
            <person name="Kanda M."/>
            <person name="Khalturina M."/>
            <person name="Fujie M."/>
            <person name="Yamasaki S.I."/>
            <person name="Endo K."/>
            <person name="Satoh N."/>
        </authorList>
    </citation>
    <scope>NUCLEOTIDE SEQUENCE</scope>
</reference>
<organism evidence="2 4">
    <name type="scientific">Lingula anatina</name>
    <name type="common">Brachiopod</name>
    <name type="synonym">Lingula unguis</name>
    <dbReference type="NCBI Taxonomy" id="7574"/>
    <lineage>
        <taxon>Eukaryota</taxon>
        <taxon>Metazoa</taxon>
        <taxon>Spiralia</taxon>
        <taxon>Lophotrochozoa</taxon>
        <taxon>Brachiopoda</taxon>
        <taxon>Linguliformea</taxon>
        <taxon>Lingulata</taxon>
        <taxon>Lingulida</taxon>
        <taxon>Linguloidea</taxon>
        <taxon>Lingulidae</taxon>
        <taxon>Lingula</taxon>
    </lineage>
</organism>
<name>A0A1S3KBY7_LINAN</name>
<evidence type="ECO:0000313" key="10">
    <source>
        <dbReference type="RefSeq" id="XP_023931382.1"/>
    </source>
</evidence>
<reference evidence="3 4" key="2">
    <citation type="submission" date="2025-04" db="UniProtKB">
        <authorList>
            <consortium name="RefSeq"/>
        </authorList>
    </citation>
    <scope>IDENTIFICATION</scope>
    <source>
        <tissue evidence="3 4">Gonads</tissue>
    </source>
</reference>
<dbReference type="RefSeq" id="XP_013420148.1">
    <property type="nucleotide sequence ID" value="XM_013564694.1"/>
</dbReference>
<evidence type="ECO:0000313" key="3">
    <source>
        <dbReference type="RefSeq" id="XP_013420145.1"/>
    </source>
</evidence>
<sequence length="468" mass="53084">MDDVVRAKSRRRNDKEVAAVTFNMKAQQILEKTMQTLSLEEDYACKLIDLENQVVRHKYRRFKDKVAKIKSYLDVDEIMDLRQLERDGKMKPMITTFSLNTESKLAAAQRRLKLNQKERTKSAPPRTNKTPQNTPRTQRTPRETSWLLTSASSSPPPPAPLRRANSVSGAFIDSPCPESKRRRSSIDASVETPTDSENKPAAEDSKPRVLLERRATTAGQRTKPRKEPPPQLQRSQTALGHRNVNLSYSSHAVAEKDAEKAARKQAKLEAEESKPQRTRHMSASSDSSTGSTFGIDPYKLRRRAFLAGEEDFQSKIFSTKKDNFLERVQRTVAENPPSRPPSQMDAEQIIKSIEKPKNDRKENKRSVVAPKAIRRLMERDNSFSSLANLSEEEQARKLMEQWEDLKKCRYLRIPPAMEDLSGVNTLAVDNLKLLHSLRYAPPDQSGFGVAVVADRQVLSRNNLNAVPS</sequence>
<dbReference type="RefSeq" id="XP_013420153.1">
    <property type="nucleotide sequence ID" value="XM_013564699.1"/>
</dbReference>
<proteinExistence type="predicted"/>
<dbReference type="RefSeq" id="XP_013420145.1">
    <property type="nucleotide sequence ID" value="XM_013564691.1"/>
</dbReference>
<gene>
    <name evidence="3 4 5 6 7 8 9" type="primary">LOC106180656</name>
    <name evidence="10" type="synonym">LOC112041875</name>
</gene>
<evidence type="ECO:0000313" key="2">
    <source>
        <dbReference type="Proteomes" id="UP000085678"/>
    </source>
</evidence>
<feature type="region of interest" description="Disordered" evidence="1">
    <location>
        <begin position="114"/>
        <end position="294"/>
    </location>
</feature>
<evidence type="ECO:0000256" key="1">
    <source>
        <dbReference type="SAM" id="MobiDB-lite"/>
    </source>
</evidence>
<feature type="compositionally biased region" description="Polar residues" evidence="1">
    <location>
        <begin position="232"/>
        <end position="250"/>
    </location>
</feature>
<dbReference type="KEGG" id="lak:112041875"/>
<protein>
    <submittedName>
        <fullName evidence="3 4">Protein ENL isoform X1</fullName>
    </submittedName>
    <submittedName>
        <fullName evidence="10">Protein ENL-like</fullName>
    </submittedName>
</protein>
<evidence type="ECO:0000313" key="7">
    <source>
        <dbReference type="RefSeq" id="XP_013420151.1"/>
    </source>
</evidence>
<accession>A0A1S3KBY7</accession>
<dbReference type="RefSeq" id="XP_013420150.1">
    <property type="nucleotide sequence ID" value="XM_013564696.1"/>
</dbReference>
<dbReference type="Proteomes" id="UP000085678">
    <property type="component" value="Unplaced"/>
</dbReference>
<feature type="compositionally biased region" description="Basic and acidic residues" evidence="1">
    <location>
        <begin position="196"/>
        <end position="215"/>
    </location>
</feature>
<evidence type="ECO:0000313" key="9">
    <source>
        <dbReference type="RefSeq" id="XP_013420153.1"/>
    </source>
</evidence>
<keyword evidence="2" id="KW-1185">Reference proteome</keyword>
<evidence type="ECO:0000313" key="6">
    <source>
        <dbReference type="RefSeq" id="XP_013420150.1"/>
    </source>
</evidence>
<evidence type="ECO:0000313" key="4">
    <source>
        <dbReference type="RefSeq" id="XP_013420148.1"/>
    </source>
</evidence>
<dbReference type="RefSeq" id="XP_013420152.1">
    <property type="nucleotide sequence ID" value="XM_013564698.1"/>
</dbReference>
<evidence type="ECO:0000313" key="8">
    <source>
        <dbReference type="RefSeq" id="XP_013420152.1"/>
    </source>
</evidence>
<dbReference type="OrthoDB" id="6119722at2759"/>
<dbReference type="RefSeq" id="XP_013420149.1">
    <property type="nucleotide sequence ID" value="XM_013564695.1"/>
</dbReference>
<dbReference type="OMA" id="INKCRYL"/>
<dbReference type="AlphaFoldDB" id="A0A1S3KBY7"/>
<dbReference type="RefSeq" id="XP_023931382.1">
    <property type="nucleotide sequence ID" value="XM_024075614.1"/>
</dbReference>
<dbReference type="RefSeq" id="XP_013420151.1">
    <property type="nucleotide sequence ID" value="XM_013564697.1"/>
</dbReference>